<dbReference type="EMBL" id="JARFPK010000013">
    <property type="protein sequence ID" value="MDF0590464.1"/>
    <property type="molecule type" value="Genomic_DNA"/>
</dbReference>
<dbReference type="Proteomes" id="UP001220010">
    <property type="component" value="Unassembled WGS sequence"/>
</dbReference>
<protein>
    <submittedName>
        <fullName evidence="1">Uncharacterized protein</fullName>
    </submittedName>
</protein>
<evidence type="ECO:0000313" key="1">
    <source>
        <dbReference type="EMBL" id="MDF0590464.1"/>
    </source>
</evidence>
<name>A0ABT5X6Y3_9EURY</name>
<keyword evidence="2" id="KW-1185">Reference proteome</keyword>
<dbReference type="RefSeq" id="WP_316966214.1">
    <property type="nucleotide sequence ID" value="NZ_JARFPK010000013.1"/>
</dbReference>
<sequence>MKPIPTITALMAKVATLSRGDPMKRIWIRRTMKVIGATDWTVSLRASLK</sequence>
<proteinExistence type="predicted"/>
<reference evidence="1 2" key="1">
    <citation type="submission" date="2023-03" db="EMBL/GenBank/DDBJ databases">
        <title>WGS of Methanotrichaceae archaeon Mx.</title>
        <authorList>
            <person name="Sorokin D.Y."/>
            <person name="Merkel A.Y."/>
        </authorList>
    </citation>
    <scope>NUCLEOTIDE SEQUENCE [LARGE SCALE GENOMIC DNA]</scope>
    <source>
        <strain evidence="1 2">Mx</strain>
    </source>
</reference>
<evidence type="ECO:0000313" key="2">
    <source>
        <dbReference type="Proteomes" id="UP001220010"/>
    </source>
</evidence>
<gene>
    <name evidence="1" type="ORF">P0O15_04650</name>
</gene>
<organism evidence="1 2">
    <name type="scientific">Candidatus Methanocrinis natronophilus</name>
    <dbReference type="NCBI Taxonomy" id="3033396"/>
    <lineage>
        <taxon>Archaea</taxon>
        <taxon>Methanobacteriati</taxon>
        <taxon>Methanobacteriota</taxon>
        <taxon>Stenosarchaea group</taxon>
        <taxon>Methanomicrobia</taxon>
        <taxon>Methanotrichales</taxon>
        <taxon>Methanotrichaceae</taxon>
        <taxon>Methanocrinis</taxon>
    </lineage>
</organism>
<comment type="caution">
    <text evidence="1">The sequence shown here is derived from an EMBL/GenBank/DDBJ whole genome shotgun (WGS) entry which is preliminary data.</text>
</comment>
<accession>A0ABT5X6Y3</accession>